<accession>A0ABV0P2S6</accession>
<dbReference type="InterPro" id="IPR036383">
    <property type="entry name" value="TSP1_rpt_sf"/>
</dbReference>
<dbReference type="PROSITE" id="PS50092">
    <property type="entry name" value="TSP1"/>
    <property type="match status" value="1"/>
</dbReference>
<dbReference type="Proteomes" id="UP001476798">
    <property type="component" value="Unassembled WGS sequence"/>
</dbReference>
<reference evidence="1 2" key="1">
    <citation type="submission" date="2021-06" db="EMBL/GenBank/DDBJ databases">
        <authorList>
            <person name="Palmer J.M."/>
        </authorList>
    </citation>
    <scope>NUCLEOTIDE SEQUENCE [LARGE SCALE GENOMIC DNA]</scope>
    <source>
        <strain evidence="1 2">GA_2019</strain>
        <tissue evidence="1">Muscle</tissue>
    </source>
</reference>
<organism evidence="1 2">
    <name type="scientific">Goodea atripinnis</name>
    <dbReference type="NCBI Taxonomy" id="208336"/>
    <lineage>
        <taxon>Eukaryota</taxon>
        <taxon>Metazoa</taxon>
        <taxon>Chordata</taxon>
        <taxon>Craniata</taxon>
        <taxon>Vertebrata</taxon>
        <taxon>Euteleostomi</taxon>
        <taxon>Actinopterygii</taxon>
        <taxon>Neopterygii</taxon>
        <taxon>Teleostei</taxon>
        <taxon>Neoteleostei</taxon>
        <taxon>Acanthomorphata</taxon>
        <taxon>Ovalentaria</taxon>
        <taxon>Atherinomorphae</taxon>
        <taxon>Cyprinodontiformes</taxon>
        <taxon>Goodeidae</taxon>
        <taxon>Goodea</taxon>
    </lineage>
</organism>
<gene>
    <name evidence="1" type="ORF">GOODEAATRI_008720</name>
</gene>
<proteinExistence type="predicted"/>
<name>A0ABV0P2S6_9TELE</name>
<dbReference type="EMBL" id="JAHRIO010060440">
    <property type="protein sequence ID" value="MEQ2177922.1"/>
    <property type="molecule type" value="Genomic_DNA"/>
</dbReference>
<feature type="non-terminal residue" evidence="1">
    <location>
        <position position="1"/>
    </location>
</feature>
<keyword evidence="2" id="KW-1185">Reference proteome</keyword>
<comment type="caution">
    <text evidence="1">The sequence shown here is derived from an EMBL/GenBank/DDBJ whole genome shotgun (WGS) entry which is preliminary data.</text>
</comment>
<dbReference type="Gene3D" id="2.20.100.10">
    <property type="entry name" value="Thrombospondin type-1 (TSP1) repeat"/>
    <property type="match status" value="1"/>
</dbReference>
<evidence type="ECO:0000313" key="2">
    <source>
        <dbReference type="Proteomes" id="UP001476798"/>
    </source>
</evidence>
<dbReference type="Pfam" id="PF19030">
    <property type="entry name" value="TSP1_ADAMTS"/>
    <property type="match status" value="1"/>
</dbReference>
<dbReference type="SUPFAM" id="SSF82895">
    <property type="entry name" value="TSP-1 type 1 repeat"/>
    <property type="match status" value="1"/>
</dbReference>
<dbReference type="InterPro" id="IPR000884">
    <property type="entry name" value="TSP1_rpt"/>
</dbReference>
<evidence type="ECO:0000313" key="1">
    <source>
        <dbReference type="EMBL" id="MEQ2177922.1"/>
    </source>
</evidence>
<protein>
    <submittedName>
        <fullName evidence="1">Uncharacterized protein</fullName>
    </submittedName>
</protein>
<sequence length="455" mass="50291">LFDLWGFKGLVDTGRISTKAICLQEHRTQVNSSMCNLHTRPTLGSHLCNTQPCPAYESYETALLWVLTFPTFLGEENSSNVKRIIRSGNQMGKGNKQLSWFKSPKPMLLAPSGSQPSSFQIAVKSFCFICLWHLEGNESIIFFFHRSRLAAWKNGLFGSLSSRNWTHPSAHLLPLPLLSMWFSDLSFPLMWRRSADQDTGLHEEGDVPEGRDGGALSLSRCLSSPNPAVPHPGLPTRVEHRIVVTGGFCSKSCGRGLRKRTVFCRSTDPGASAVVVPDSMCKQHHRPKAQETCVLRRCPKNEKLQWIPAPWGEALCLILLDLRLGMPIRTIQCLQQSHASTGCPAHLRPITSRACNTNFCPAAPPAPAPHNRVLAAGPTLKASEGGPRHISQSGAIAHYTQNYAQCCVFSSRSTSLMQAVKKYETLHGLCHSLIYRGEWECSSWCSSAKAMSTKQ</sequence>